<dbReference type="AlphaFoldDB" id="A0A1L9PE71"/>
<dbReference type="RefSeq" id="XP_040665573.1">
    <property type="nucleotide sequence ID" value="XM_040817036.1"/>
</dbReference>
<dbReference type="GeneID" id="63732547"/>
<name>A0A1L9PE71_ASPVE</name>
<evidence type="ECO:0000313" key="1">
    <source>
        <dbReference type="EMBL" id="OJI99810.1"/>
    </source>
</evidence>
<proteinExistence type="predicted"/>
<organism evidence="1 2">
    <name type="scientific">Aspergillus versicolor CBS 583.65</name>
    <dbReference type="NCBI Taxonomy" id="1036611"/>
    <lineage>
        <taxon>Eukaryota</taxon>
        <taxon>Fungi</taxon>
        <taxon>Dikarya</taxon>
        <taxon>Ascomycota</taxon>
        <taxon>Pezizomycotina</taxon>
        <taxon>Eurotiomycetes</taxon>
        <taxon>Eurotiomycetidae</taxon>
        <taxon>Eurotiales</taxon>
        <taxon>Aspergillaceae</taxon>
        <taxon>Aspergillus</taxon>
        <taxon>Aspergillus subgen. Nidulantes</taxon>
    </lineage>
</organism>
<dbReference type="OrthoDB" id="3800761at2759"/>
<reference evidence="2" key="1">
    <citation type="journal article" date="2017" name="Genome Biol.">
        <title>Comparative genomics reveals high biological diversity and specific adaptations in the industrially and medically important fungal genus Aspergillus.</title>
        <authorList>
            <person name="de Vries R.P."/>
            <person name="Riley R."/>
            <person name="Wiebenga A."/>
            <person name="Aguilar-Osorio G."/>
            <person name="Amillis S."/>
            <person name="Uchima C.A."/>
            <person name="Anderluh G."/>
            <person name="Asadollahi M."/>
            <person name="Askin M."/>
            <person name="Barry K."/>
            <person name="Battaglia E."/>
            <person name="Bayram O."/>
            <person name="Benocci T."/>
            <person name="Braus-Stromeyer S.A."/>
            <person name="Caldana C."/>
            <person name="Canovas D."/>
            <person name="Cerqueira G.C."/>
            <person name="Chen F."/>
            <person name="Chen W."/>
            <person name="Choi C."/>
            <person name="Clum A."/>
            <person name="Dos Santos R.A."/>
            <person name="Damasio A.R."/>
            <person name="Diallinas G."/>
            <person name="Emri T."/>
            <person name="Fekete E."/>
            <person name="Flipphi M."/>
            <person name="Freyberg S."/>
            <person name="Gallo A."/>
            <person name="Gournas C."/>
            <person name="Habgood R."/>
            <person name="Hainaut M."/>
            <person name="Harispe M.L."/>
            <person name="Henrissat B."/>
            <person name="Hilden K.S."/>
            <person name="Hope R."/>
            <person name="Hossain A."/>
            <person name="Karabika E."/>
            <person name="Karaffa L."/>
            <person name="Karanyi Z."/>
            <person name="Krasevec N."/>
            <person name="Kuo A."/>
            <person name="Kusch H."/>
            <person name="LaButti K."/>
            <person name="Lagendijk E.L."/>
            <person name="Lapidus A."/>
            <person name="Levasseur A."/>
            <person name="Lindquist E."/>
            <person name="Lipzen A."/>
            <person name="Logrieco A.F."/>
            <person name="MacCabe A."/>
            <person name="Maekelae M.R."/>
            <person name="Malavazi I."/>
            <person name="Melin P."/>
            <person name="Meyer V."/>
            <person name="Mielnichuk N."/>
            <person name="Miskei M."/>
            <person name="Molnar A.P."/>
            <person name="Mule G."/>
            <person name="Ngan C.Y."/>
            <person name="Orejas M."/>
            <person name="Orosz E."/>
            <person name="Ouedraogo J.P."/>
            <person name="Overkamp K.M."/>
            <person name="Park H.-S."/>
            <person name="Perrone G."/>
            <person name="Piumi F."/>
            <person name="Punt P.J."/>
            <person name="Ram A.F."/>
            <person name="Ramon A."/>
            <person name="Rauscher S."/>
            <person name="Record E."/>
            <person name="Riano-Pachon D.M."/>
            <person name="Robert V."/>
            <person name="Roehrig J."/>
            <person name="Ruller R."/>
            <person name="Salamov A."/>
            <person name="Salih N.S."/>
            <person name="Samson R.A."/>
            <person name="Sandor E."/>
            <person name="Sanguinetti M."/>
            <person name="Schuetze T."/>
            <person name="Sepcic K."/>
            <person name="Shelest E."/>
            <person name="Sherlock G."/>
            <person name="Sophianopoulou V."/>
            <person name="Squina F.M."/>
            <person name="Sun H."/>
            <person name="Susca A."/>
            <person name="Todd R.B."/>
            <person name="Tsang A."/>
            <person name="Unkles S.E."/>
            <person name="van de Wiele N."/>
            <person name="van Rossen-Uffink D."/>
            <person name="Oliveira J.V."/>
            <person name="Vesth T.C."/>
            <person name="Visser J."/>
            <person name="Yu J.-H."/>
            <person name="Zhou M."/>
            <person name="Andersen M.R."/>
            <person name="Archer D.B."/>
            <person name="Baker S.E."/>
            <person name="Benoit I."/>
            <person name="Brakhage A.A."/>
            <person name="Braus G.H."/>
            <person name="Fischer R."/>
            <person name="Frisvad J.C."/>
            <person name="Goldman G.H."/>
            <person name="Houbraken J."/>
            <person name="Oakley B."/>
            <person name="Pocsi I."/>
            <person name="Scazzocchio C."/>
            <person name="Seiboth B."/>
            <person name="vanKuyk P.A."/>
            <person name="Wortman J."/>
            <person name="Dyer P.S."/>
            <person name="Grigoriev I.V."/>
        </authorList>
    </citation>
    <scope>NUCLEOTIDE SEQUENCE [LARGE SCALE GENOMIC DNA]</scope>
    <source>
        <strain evidence="2">CBS 583.65</strain>
    </source>
</reference>
<keyword evidence="2" id="KW-1185">Reference proteome</keyword>
<evidence type="ECO:0008006" key="3">
    <source>
        <dbReference type="Google" id="ProtNLM"/>
    </source>
</evidence>
<protein>
    <recommendedName>
        <fullName evidence="3">HNH domain-containing protein</fullName>
    </recommendedName>
</protein>
<gene>
    <name evidence="1" type="ORF">ASPVEDRAFT_81401</name>
</gene>
<dbReference type="STRING" id="1036611.A0A1L9PE71"/>
<dbReference type="Proteomes" id="UP000184073">
    <property type="component" value="Unassembled WGS sequence"/>
</dbReference>
<sequence>MTTNERCFMCGHRGQQGAHLVEESDESVRILKAKGLINFRLVSVENGVALCARCHIEYDDHCDPKLMFYPYGFGPENNYGLDGFDSYYNEGKTGFDPVAKGGEDDDGGITEREGTDLESMDAPLVFNIQRWRWEIGPESSSDDKARELAGSFM</sequence>
<evidence type="ECO:0000313" key="2">
    <source>
        <dbReference type="Proteomes" id="UP000184073"/>
    </source>
</evidence>
<dbReference type="VEuPathDB" id="FungiDB:ASPVEDRAFT_81401"/>
<dbReference type="EMBL" id="KV878127">
    <property type="protein sequence ID" value="OJI99810.1"/>
    <property type="molecule type" value="Genomic_DNA"/>
</dbReference>
<accession>A0A1L9PE71</accession>